<dbReference type="InterPro" id="IPR014948">
    <property type="entry name" value="BrxA"/>
</dbReference>
<gene>
    <name evidence="1" type="ORF">SAMN04488588_1300</name>
</gene>
<organism evidence="1 2">
    <name type="scientific">Geotoga petraea</name>
    <dbReference type="NCBI Taxonomy" id="28234"/>
    <lineage>
        <taxon>Bacteria</taxon>
        <taxon>Thermotogati</taxon>
        <taxon>Thermotogota</taxon>
        <taxon>Thermotogae</taxon>
        <taxon>Petrotogales</taxon>
        <taxon>Petrotogaceae</taxon>
        <taxon>Geotoga</taxon>
    </lineage>
</organism>
<evidence type="ECO:0000313" key="1">
    <source>
        <dbReference type="EMBL" id="SDC56335.1"/>
    </source>
</evidence>
<dbReference type="Gene3D" id="1.10.3540.10">
    <property type="entry name" value="uncharacterized protein from magnetospirillum magneticum domain"/>
    <property type="match status" value="1"/>
</dbReference>
<dbReference type="Pfam" id="PF08849">
    <property type="entry name" value="BrxA"/>
    <property type="match status" value="1"/>
</dbReference>
<name>A0A1G6MMY6_9BACT</name>
<reference evidence="1 2" key="1">
    <citation type="submission" date="2016-10" db="EMBL/GenBank/DDBJ databases">
        <authorList>
            <person name="de Groot N.N."/>
        </authorList>
    </citation>
    <scope>NUCLEOTIDE SEQUENCE [LARGE SCALE GENOMIC DNA]</scope>
    <source>
        <strain evidence="1 2">WG14</strain>
    </source>
</reference>
<keyword evidence="2" id="KW-1185">Reference proteome</keyword>
<sequence>MKRYTAGLTGAPFLFYETNRCFELLNQGLSIDEIKQKVLEENIFNYKKTTSLRRSFTGIKKRLEMIDDELLEIYINSFTKTKKQIIFYLITKNNLILLDFLNEILANKIKTGDYEILQKDFNKYFNYKSEQYPEVAKWTEKTKQKLISVMKKILFEIEIVTDKKYTKIQKINLDFVFEEYLEKQNEKEFLYFFKVGD</sequence>
<dbReference type="STRING" id="28234.SAMN04488588_1300"/>
<dbReference type="AlphaFoldDB" id="A0A1G6MMY6"/>
<protein>
    <submittedName>
        <fullName evidence="1">Putative inner membrane protein</fullName>
    </submittedName>
</protein>
<dbReference type="EMBL" id="FMYV01000005">
    <property type="protein sequence ID" value="SDC56335.1"/>
    <property type="molecule type" value="Genomic_DNA"/>
</dbReference>
<dbReference type="Proteomes" id="UP000199322">
    <property type="component" value="Unassembled WGS sequence"/>
</dbReference>
<proteinExistence type="predicted"/>
<dbReference type="RefSeq" id="WP_091403821.1">
    <property type="nucleotide sequence ID" value="NZ_FMYV01000005.1"/>
</dbReference>
<evidence type="ECO:0000313" key="2">
    <source>
        <dbReference type="Proteomes" id="UP000199322"/>
    </source>
</evidence>
<dbReference type="InterPro" id="IPR023137">
    <property type="entry name" value="BrxA_sf"/>
</dbReference>
<accession>A0A1G6MMY6</accession>